<sequence>MPLCGHTNRDPSPKKQELLLLVVAYFPGAAQFHGRILGAGGGIFRAALPSWFRRRPVLGRFVTRARCCSCSPASIQACPAAWASRCSFDRRHSPPRGRLDPR</sequence>
<accession>A0ACB7SYM8</accession>
<comment type="caution">
    <text evidence="1">The sequence shown here is derived from an EMBL/GenBank/DDBJ whole genome shotgun (WGS) entry which is preliminary data.</text>
</comment>
<organism evidence="1 2">
    <name type="scientific">Hyalomma asiaticum</name>
    <name type="common">Tick</name>
    <dbReference type="NCBI Taxonomy" id="266040"/>
    <lineage>
        <taxon>Eukaryota</taxon>
        <taxon>Metazoa</taxon>
        <taxon>Ecdysozoa</taxon>
        <taxon>Arthropoda</taxon>
        <taxon>Chelicerata</taxon>
        <taxon>Arachnida</taxon>
        <taxon>Acari</taxon>
        <taxon>Parasitiformes</taxon>
        <taxon>Ixodida</taxon>
        <taxon>Ixodoidea</taxon>
        <taxon>Ixodidae</taxon>
        <taxon>Hyalomminae</taxon>
        <taxon>Hyalomma</taxon>
    </lineage>
</organism>
<keyword evidence="2" id="KW-1185">Reference proteome</keyword>
<dbReference type="EMBL" id="CM023482">
    <property type="protein sequence ID" value="KAH6938943.1"/>
    <property type="molecule type" value="Genomic_DNA"/>
</dbReference>
<name>A0ACB7SYM8_HYAAI</name>
<evidence type="ECO:0000313" key="1">
    <source>
        <dbReference type="EMBL" id="KAH6938943.1"/>
    </source>
</evidence>
<reference evidence="1" key="1">
    <citation type="submission" date="2020-05" db="EMBL/GenBank/DDBJ databases">
        <title>Large-scale comparative analyses of tick genomes elucidate their genetic diversity and vector capacities.</title>
        <authorList>
            <person name="Jia N."/>
            <person name="Wang J."/>
            <person name="Shi W."/>
            <person name="Du L."/>
            <person name="Sun Y."/>
            <person name="Zhan W."/>
            <person name="Jiang J."/>
            <person name="Wang Q."/>
            <person name="Zhang B."/>
            <person name="Ji P."/>
            <person name="Sakyi L.B."/>
            <person name="Cui X."/>
            <person name="Yuan T."/>
            <person name="Jiang B."/>
            <person name="Yang W."/>
            <person name="Lam T.T.-Y."/>
            <person name="Chang Q."/>
            <person name="Ding S."/>
            <person name="Wang X."/>
            <person name="Zhu J."/>
            <person name="Ruan X."/>
            <person name="Zhao L."/>
            <person name="Wei J."/>
            <person name="Que T."/>
            <person name="Du C."/>
            <person name="Cheng J."/>
            <person name="Dai P."/>
            <person name="Han X."/>
            <person name="Huang E."/>
            <person name="Gao Y."/>
            <person name="Liu J."/>
            <person name="Shao H."/>
            <person name="Ye R."/>
            <person name="Li L."/>
            <person name="Wei W."/>
            <person name="Wang X."/>
            <person name="Wang C."/>
            <person name="Yang T."/>
            <person name="Huo Q."/>
            <person name="Li W."/>
            <person name="Guo W."/>
            <person name="Chen H."/>
            <person name="Zhou L."/>
            <person name="Ni X."/>
            <person name="Tian J."/>
            <person name="Zhou Y."/>
            <person name="Sheng Y."/>
            <person name="Liu T."/>
            <person name="Pan Y."/>
            <person name="Xia L."/>
            <person name="Li J."/>
            <person name="Zhao F."/>
            <person name="Cao W."/>
        </authorList>
    </citation>
    <scope>NUCLEOTIDE SEQUENCE</scope>
    <source>
        <strain evidence="1">Hyas-2018</strain>
    </source>
</reference>
<evidence type="ECO:0000313" key="2">
    <source>
        <dbReference type="Proteomes" id="UP000821845"/>
    </source>
</evidence>
<protein>
    <submittedName>
        <fullName evidence="1">Uncharacterized protein</fullName>
    </submittedName>
</protein>
<dbReference type="Proteomes" id="UP000821845">
    <property type="component" value="Chromosome 2"/>
</dbReference>
<proteinExistence type="predicted"/>
<gene>
    <name evidence="1" type="ORF">HPB50_015067</name>
</gene>